<evidence type="ECO:0000256" key="3">
    <source>
        <dbReference type="RuleBase" id="RU365026"/>
    </source>
</evidence>
<dbReference type="InterPro" id="IPR016159">
    <property type="entry name" value="Cullin_repeat-like_dom_sf"/>
</dbReference>
<dbReference type="EMBL" id="LWDX02024241">
    <property type="protein sequence ID" value="OEL31075.1"/>
    <property type="molecule type" value="Genomic_DNA"/>
</dbReference>
<dbReference type="AlphaFoldDB" id="A0A1E5W152"/>
<accession>A0A1E5W152</accession>
<keyword evidence="3" id="KW-0268">Exocytosis</keyword>
<dbReference type="Proteomes" id="UP000095767">
    <property type="component" value="Unassembled WGS sequence"/>
</dbReference>
<dbReference type="Pfam" id="PF03081">
    <property type="entry name" value="Exo70_C"/>
    <property type="match status" value="1"/>
</dbReference>
<dbReference type="STRING" id="888268.A0A1E5W152"/>
<reference evidence="6 7" key="1">
    <citation type="submission" date="2016-09" db="EMBL/GenBank/DDBJ databases">
        <title>The draft genome of Dichanthelium oligosanthes: A C3 panicoid grass species.</title>
        <authorList>
            <person name="Studer A.J."/>
            <person name="Schnable J.C."/>
            <person name="Brutnell T.P."/>
        </authorList>
    </citation>
    <scope>NUCLEOTIDE SEQUENCE [LARGE SCALE GENOMIC DNA]</scope>
    <source>
        <strain evidence="7">cv. Kellogg 1175</strain>
        <tissue evidence="6">Leaf</tissue>
    </source>
</reference>
<evidence type="ECO:0000256" key="1">
    <source>
        <dbReference type="ARBA" id="ARBA00006756"/>
    </source>
</evidence>
<dbReference type="GO" id="GO:0000145">
    <property type="term" value="C:exocyst"/>
    <property type="evidence" value="ECO:0007669"/>
    <property type="project" value="InterPro"/>
</dbReference>
<keyword evidence="2 3" id="KW-0813">Transport</keyword>
<feature type="compositionally biased region" description="Low complexity" evidence="4">
    <location>
        <begin position="34"/>
        <end position="58"/>
    </location>
</feature>
<feature type="region of interest" description="Disordered" evidence="4">
    <location>
        <begin position="1"/>
        <end position="70"/>
    </location>
</feature>
<gene>
    <name evidence="6" type="ORF">BAE44_0007906</name>
</gene>
<dbReference type="PANTHER" id="PTHR12542:SF117">
    <property type="entry name" value="EXOCYST SUBUNIT EXO70 FAMILY PROTEIN"/>
    <property type="match status" value="1"/>
</dbReference>
<dbReference type="GO" id="GO:0006887">
    <property type="term" value="P:exocytosis"/>
    <property type="evidence" value="ECO:0007669"/>
    <property type="project" value="UniProtKB-KW"/>
</dbReference>
<keyword evidence="7" id="KW-1185">Reference proteome</keyword>
<evidence type="ECO:0000256" key="4">
    <source>
        <dbReference type="SAM" id="MobiDB-lite"/>
    </source>
</evidence>
<name>A0A1E5W152_9POAL</name>
<keyword evidence="3" id="KW-0653">Protein transport</keyword>
<comment type="caution">
    <text evidence="6">The sequence shown here is derived from an EMBL/GenBank/DDBJ whole genome shotgun (WGS) entry which is preliminary data.</text>
</comment>
<feature type="compositionally biased region" description="Polar residues" evidence="4">
    <location>
        <begin position="1"/>
        <end position="10"/>
    </location>
</feature>
<comment type="similarity">
    <text evidence="1 3">Belongs to the EXO70 family.</text>
</comment>
<proteinExistence type="inferred from homology"/>
<evidence type="ECO:0000313" key="6">
    <source>
        <dbReference type="EMBL" id="OEL31075.1"/>
    </source>
</evidence>
<dbReference type="InterPro" id="IPR004140">
    <property type="entry name" value="Exo70"/>
</dbReference>
<protein>
    <recommendedName>
        <fullName evidence="3">Exocyst subunit Exo70 family protein</fullName>
    </recommendedName>
</protein>
<dbReference type="SUPFAM" id="SSF74788">
    <property type="entry name" value="Cullin repeat-like"/>
    <property type="match status" value="1"/>
</dbReference>
<feature type="domain" description="Exocyst complex subunit Exo70 C-terminal" evidence="5">
    <location>
        <begin position="208"/>
        <end position="516"/>
    </location>
</feature>
<dbReference type="PANTHER" id="PTHR12542">
    <property type="entry name" value="EXOCYST COMPLEX PROTEIN EXO70"/>
    <property type="match status" value="1"/>
</dbReference>
<evidence type="ECO:0000259" key="5">
    <source>
        <dbReference type="Pfam" id="PF03081"/>
    </source>
</evidence>
<sequence length="522" mass="58212">MDIDGGSSSPARAGDGSGAQQPQRPDWRPPLPFSLLAYGTSSSTSAGSLSTTYTSGSSHLQSSCSDQGDPWLEVEEEREKTRGDIKGLVQEFLAAGDDQDATTLVLERWFSDLGVSWVLSIIVTDDKSAGAFVFQRRLQHFARSWIVALTVIQNSIFTYVEGLWNQEEAEGVFSSLPAASEFARFLQTTISKMLPFVDMIMAHKAVIVGPCIQHTNLSSNGEVPAEEKLVALIAVRDGLSAASKQIQMWFICPPLLGSRGTLDEMSNLLSAKLAELDEAVWDTVDEILTDNNHDAGSMDNSQALERSPDIDKATGTIVNCIKVLSTNYGLLHQIVCSAVRLSECVPEYSKVSPLFRADSCAVLIVEMIFGLQEKLARVSQSFPDQSLRFLFLLNNTYFVWQQLHTTSNLEPYMPALTRKIDDHMQRYLQMSWIPVLSCLQDPTPLCLGRYSPLAKFQSEFQKTYTAQKLWKVPDPELRRRLRKAIIETVISAFTRYLEDNKITTPRVTQLELEDMLQDLFEG</sequence>
<dbReference type="InterPro" id="IPR046364">
    <property type="entry name" value="Exo70_C"/>
</dbReference>
<dbReference type="OrthoDB" id="642550at2759"/>
<dbReference type="Gene3D" id="1.20.1280.170">
    <property type="entry name" value="Exocyst complex component Exo70"/>
    <property type="match status" value="1"/>
</dbReference>
<organism evidence="6 7">
    <name type="scientific">Dichanthelium oligosanthes</name>
    <dbReference type="NCBI Taxonomy" id="888268"/>
    <lineage>
        <taxon>Eukaryota</taxon>
        <taxon>Viridiplantae</taxon>
        <taxon>Streptophyta</taxon>
        <taxon>Embryophyta</taxon>
        <taxon>Tracheophyta</taxon>
        <taxon>Spermatophyta</taxon>
        <taxon>Magnoliopsida</taxon>
        <taxon>Liliopsida</taxon>
        <taxon>Poales</taxon>
        <taxon>Poaceae</taxon>
        <taxon>PACMAD clade</taxon>
        <taxon>Panicoideae</taxon>
        <taxon>Panicodae</taxon>
        <taxon>Paniceae</taxon>
        <taxon>Dichantheliinae</taxon>
        <taxon>Dichanthelium</taxon>
    </lineage>
</organism>
<evidence type="ECO:0000256" key="2">
    <source>
        <dbReference type="ARBA" id="ARBA00022448"/>
    </source>
</evidence>
<comment type="function">
    <text evidence="3">Component of the exocyst complex.</text>
</comment>
<evidence type="ECO:0000313" key="7">
    <source>
        <dbReference type="Proteomes" id="UP000095767"/>
    </source>
</evidence>
<dbReference type="GO" id="GO:0005546">
    <property type="term" value="F:phosphatidylinositol-4,5-bisphosphate binding"/>
    <property type="evidence" value="ECO:0007669"/>
    <property type="project" value="InterPro"/>
</dbReference>
<dbReference type="GO" id="GO:0015031">
    <property type="term" value="P:protein transport"/>
    <property type="evidence" value="ECO:0007669"/>
    <property type="project" value="UniProtKB-KW"/>
</dbReference>